<evidence type="ECO:0000256" key="2">
    <source>
        <dbReference type="SAM" id="Phobius"/>
    </source>
</evidence>
<evidence type="ECO:0000313" key="3">
    <source>
        <dbReference type="EMBL" id="RKR03106.1"/>
    </source>
</evidence>
<reference evidence="3 4" key="1">
    <citation type="submission" date="2018-10" db="EMBL/GenBank/DDBJ databases">
        <title>Genomic Encyclopedia of Type Strains, Phase IV (KMG-IV): sequencing the most valuable type-strain genomes for metagenomic binning, comparative biology and taxonomic classification.</title>
        <authorList>
            <person name="Goeker M."/>
        </authorList>
    </citation>
    <scope>NUCLEOTIDE SEQUENCE [LARGE SCALE GENOMIC DNA]</scope>
    <source>
        <strain evidence="3 4">DSM 4734</strain>
    </source>
</reference>
<dbReference type="AlphaFoldDB" id="A0A495DN05"/>
<evidence type="ECO:0000313" key="4">
    <source>
        <dbReference type="Proteomes" id="UP000273675"/>
    </source>
</evidence>
<feature type="compositionally biased region" description="Acidic residues" evidence="1">
    <location>
        <begin position="84"/>
        <end position="95"/>
    </location>
</feature>
<protein>
    <submittedName>
        <fullName evidence="3">Uncharacterized protein</fullName>
    </submittedName>
</protein>
<dbReference type="RefSeq" id="WP_121210305.1">
    <property type="nucleotide sequence ID" value="NZ_RBIM01000002.1"/>
</dbReference>
<comment type="caution">
    <text evidence="3">The sequence shown here is derived from an EMBL/GenBank/DDBJ whole genome shotgun (WGS) entry which is preliminary data.</text>
</comment>
<dbReference type="EMBL" id="RBIM01000002">
    <property type="protein sequence ID" value="RKR03106.1"/>
    <property type="molecule type" value="Genomic_DNA"/>
</dbReference>
<dbReference type="Proteomes" id="UP000273675">
    <property type="component" value="Unassembled WGS sequence"/>
</dbReference>
<keyword evidence="2" id="KW-1133">Transmembrane helix</keyword>
<proteinExistence type="predicted"/>
<dbReference type="OrthoDB" id="7632539at2"/>
<accession>A0A495DN05</accession>
<sequence>MAKAEPAHPAMKLARPSFLLGALFVLAAVVVFRGLVPLEPRTIWTVFLVVPGIGFLFFGLTVAMAGRVLVAAMNTPEDERPAWDDDDDADEDPDEDPHNHAATPR</sequence>
<gene>
    <name evidence="3" type="ORF">C7435_1054</name>
</gene>
<keyword evidence="2" id="KW-0812">Transmembrane</keyword>
<feature type="region of interest" description="Disordered" evidence="1">
    <location>
        <begin position="76"/>
        <end position="105"/>
    </location>
</feature>
<keyword evidence="2" id="KW-0472">Membrane</keyword>
<organism evidence="3 4">
    <name type="scientific">Maricaulis maris</name>
    <dbReference type="NCBI Taxonomy" id="74318"/>
    <lineage>
        <taxon>Bacteria</taxon>
        <taxon>Pseudomonadati</taxon>
        <taxon>Pseudomonadota</taxon>
        <taxon>Alphaproteobacteria</taxon>
        <taxon>Maricaulales</taxon>
        <taxon>Maricaulaceae</taxon>
        <taxon>Maricaulis</taxon>
    </lineage>
</organism>
<name>A0A495DN05_9PROT</name>
<evidence type="ECO:0000256" key="1">
    <source>
        <dbReference type="SAM" id="MobiDB-lite"/>
    </source>
</evidence>
<feature type="transmembrane region" description="Helical" evidence="2">
    <location>
        <begin position="43"/>
        <end position="70"/>
    </location>
</feature>